<dbReference type="GO" id="GO:0003904">
    <property type="term" value="F:deoxyribodipyrimidine photo-lyase activity"/>
    <property type="evidence" value="ECO:0007669"/>
    <property type="project" value="UniProtKB-EC"/>
</dbReference>
<evidence type="ECO:0000256" key="7">
    <source>
        <dbReference type="ARBA" id="ARBA00022827"/>
    </source>
</evidence>
<evidence type="ECO:0000256" key="3">
    <source>
        <dbReference type="ARBA" id="ARBA00013149"/>
    </source>
</evidence>
<evidence type="ECO:0000256" key="6">
    <source>
        <dbReference type="ARBA" id="ARBA00022763"/>
    </source>
</evidence>
<name>A0AAD2G1U3_9STRA</name>
<dbReference type="InterPro" id="IPR036134">
    <property type="entry name" value="Crypto/Photolyase_FAD-like_sf"/>
</dbReference>
<dbReference type="SUPFAM" id="SSF48173">
    <property type="entry name" value="Cryptochrome/photolyase FAD-binding domain"/>
    <property type="match status" value="1"/>
</dbReference>
<dbReference type="GO" id="GO:0003677">
    <property type="term" value="F:DNA binding"/>
    <property type="evidence" value="ECO:0007669"/>
    <property type="project" value="UniProtKB-KW"/>
</dbReference>
<keyword evidence="7" id="KW-0274">FAD</keyword>
<evidence type="ECO:0000256" key="11">
    <source>
        <dbReference type="ARBA" id="ARBA00031671"/>
    </source>
</evidence>
<feature type="domain" description="Photolyase/cryptochrome alpha/beta" evidence="13">
    <location>
        <begin position="6"/>
        <end position="158"/>
    </location>
</feature>
<dbReference type="FunFam" id="1.10.579.10:FF:000002">
    <property type="entry name" value="Deoxyribodipyrimidine photolyase"/>
    <property type="match status" value="1"/>
</dbReference>
<dbReference type="PANTHER" id="PTHR10211:SF0">
    <property type="entry name" value="DEOXYRIBODIPYRIMIDINE PHOTO-LYASE"/>
    <property type="match status" value="1"/>
</dbReference>
<dbReference type="Gene3D" id="1.10.579.10">
    <property type="entry name" value="DNA Cyclobutane Dipyrimidine Photolyase, subunit A, domain 3"/>
    <property type="match status" value="1"/>
</dbReference>
<evidence type="ECO:0000256" key="5">
    <source>
        <dbReference type="ARBA" id="ARBA00022630"/>
    </source>
</evidence>
<dbReference type="EMBL" id="CAKOGP040001939">
    <property type="protein sequence ID" value="CAJ1957366.1"/>
    <property type="molecule type" value="Genomic_DNA"/>
</dbReference>
<dbReference type="AlphaFoldDB" id="A0AAD2G1U3"/>
<evidence type="ECO:0000256" key="9">
    <source>
        <dbReference type="ARBA" id="ARBA00023204"/>
    </source>
</evidence>
<protein>
    <recommendedName>
        <fullName evidence="4">Deoxyribodipyrimidine photo-lyase</fullName>
        <ecNumber evidence="3">4.1.99.3</ecNumber>
    </recommendedName>
    <alternativeName>
        <fullName evidence="11">DNA photolyase</fullName>
    </alternativeName>
</protein>
<comment type="catalytic activity">
    <reaction evidence="12">
        <text>cyclobutadipyrimidine (in DNA) = 2 pyrimidine residues (in DNA).</text>
        <dbReference type="EC" id="4.1.99.3"/>
    </reaction>
</comment>
<evidence type="ECO:0000256" key="1">
    <source>
        <dbReference type="ARBA" id="ARBA00001974"/>
    </source>
</evidence>
<dbReference type="PROSITE" id="PS51645">
    <property type="entry name" value="PHR_CRY_ALPHA_BETA"/>
    <property type="match status" value="1"/>
</dbReference>
<dbReference type="InterPro" id="IPR036155">
    <property type="entry name" value="Crypto/Photolyase_N_sf"/>
</dbReference>
<evidence type="ECO:0000259" key="13">
    <source>
        <dbReference type="PROSITE" id="PS51645"/>
    </source>
</evidence>
<keyword evidence="6" id="KW-0227">DNA damage</keyword>
<gene>
    <name evidence="14" type="ORF">CYCCA115_LOCUS16681</name>
</gene>
<evidence type="ECO:0000313" key="14">
    <source>
        <dbReference type="EMBL" id="CAJ1957366.1"/>
    </source>
</evidence>
<comment type="cofactor">
    <cofactor evidence="1">
        <name>FAD</name>
        <dbReference type="ChEBI" id="CHEBI:57692"/>
    </cofactor>
</comment>
<keyword evidence="5" id="KW-0285">Flavoprotein</keyword>
<dbReference type="GO" id="GO:0000719">
    <property type="term" value="P:photoreactive repair"/>
    <property type="evidence" value="ECO:0007669"/>
    <property type="project" value="TreeGrafter"/>
</dbReference>
<dbReference type="Gene3D" id="1.25.40.80">
    <property type="match status" value="1"/>
</dbReference>
<evidence type="ECO:0000256" key="10">
    <source>
        <dbReference type="ARBA" id="ARBA00023239"/>
    </source>
</evidence>
<dbReference type="InterPro" id="IPR052219">
    <property type="entry name" value="Photolyase_Class-2"/>
</dbReference>
<evidence type="ECO:0000313" key="15">
    <source>
        <dbReference type="Proteomes" id="UP001295423"/>
    </source>
</evidence>
<dbReference type="InterPro" id="IPR032673">
    <property type="entry name" value="DNA_photolyase_2_CS"/>
</dbReference>
<sequence>MNEDGNTVVYWMQKDVRTVDNWALLFAGHLAETQKVPLHVIHVLPPPPAQTQEESLPDLENLRLTQRHGEFYLGGLEIVHKELKEKNVPFHALRPLSQRLVSSTIESQIVQQLKPCAIVCDFSPIRHVRQWMEGDFLESCEKSSVPLWQVDAHNVVPVWHAADKRQVGARTLRPRIHKVVSDYLQKFPKFKGNEHVEKDQELQAYDSDALKSFLDWDESVASQKWAVPGSAAAKAKFESFISTGLSKFDSHRNDPNYTQICSGLSPWVNHGHISFQRLMMAIKKLNRYATGSASFIEEGLIRRELSDNFLFYTPDDYDKLTGAAQWAQDSLELHSTDQREYTYSLEDLETSKTHDDLWNAAQMQVVNEGKMHGFLRMYWAKKILEWTESPAVALKTAQYFNDKYALDGRDPNGFVGVGWSIMGIHDMGWKERQIFGKIRFMNYAGCKRKFKVADFVRRYKGAAENAAAAEAKHNQAKRGQKRKLTHS</sequence>
<keyword evidence="15" id="KW-1185">Reference proteome</keyword>
<organism evidence="14 15">
    <name type="scientific">Cylindrotheca closterium</name>
    <dbReference type="NCBI Taxonomy" id="2856"/>
    <lineage>
        <taxon>Eukaryota</taxon>
        <taxon>Sar</taxon>
        <taxon>Stramenopiles</taxon>
        <taxon>Ochrophyta</taxon>
        <taxon>Bacillariophyta</taxon>
        <taxon>Bacillariophyceae</taxon>
        <taxon>Bacillariophycidae</taxon>
        <taxon>Bacillariales</taxon>
        <taxon>Bacillariaceae</taxon>
        <taxon>Cylindrotheca</taxon>
    </lineage>
</organism>
<dbReference type="InterPro" id="IPR014729">
    <property type="entry name" value="Rossmann-like_a/b/a_fold"/>
</dbReference>
<proteinExistence type="inferred from homology"/>
<dbReference type="InterPro" id="IPR006050">
    <property type="entry name" value="DNA_photolyase_N"/>
</dbReference>
<keyword evidence="8" id="KW-0238">DNA-binding</keyword>
<reference evidence="14" key="1">
    <citation type="submission" date="2023-08" db="EMBL/GenBank/DDBJ databases">
        <authorList>
            <person name="Audoor S."/>
            <person name="Bilcke G."/>
        </authorList>
    </citation>
    <scope>NUCLEOTIDE SEQUENCE</scope>
</reference>
<dbReference type="Gene3D" id="3.40.50.620">
    <property type="entry name" value="HUPs"/>
    <property type="match status" value="1"/>
</dbReference>
<dbReference type="EC" id="4.1.99.3" evidence="3"/>
<evidence type="ECO:0000256" key="12">
    <source>
        <dbReference type="ARBA" id="ARBA00033999"/>
    </source>
</evidence>
<dbReference type="PROSITE" id="PS01083">
    <property type="entry name" value="DNA_PHOTOLYASES_2_1"/>
    <property type="match status" value="1"/>
</dbReference>
<evidence type="ECO:0000256" key="4">
    <source>
        <dbReference type="ARBA" id="ARBA00014046"/>
    </source>
</evidence>
<dbReference type="SUPFAM" id="SSF52425">
    <property type="entry name" value="Cryptochrome/photolyase, N-terminal domain"/>
    <property type="match status" value="1"/>
</dbReference>
<evidence type="ECO:0000256" key="2">
    <source>
        <dbReference type="ARBA" id="ARBA00006409"/>
    </source>
</evidence>
<keyword evidence="9" id="KW-0234">DNA repair</keyword>
<dbReference type="PANTHER" id="PTHR10211">
    <property type="entry name" value="DEOXYRIBODIPYRIMIDINE PHOTOLYASE"/>
    <property type="match status" value="1"/>
</dbReference>
<evidence type="ECO:0000256" key="8">
    <source>
        <dbReference type="ARBA" id="ARBA00023125"/>
    </source>
</evidence>
<keyword evidence="10" id="KW-0456">Lyase</keyword>
<dbReference type="Pfam" id="PF00875">
    <property type="entry name" value="DNA_photolyase"/>
    <property type="match status" value="1"/>
</dbReference>
<dbReference type="PROSITE" id="PS01084">
    <property type="entry name" value="DNA_PHOTOLYASES_2_2"/>
    <property type="match status" value="1"/>
</dbReference>
<comment type="caution">
    <text evidence="14">The sequence shown here is derived from an EMBL/GenBank/DDBJ whole genome shotgun (WGS) entry which is preliminary data.</text>
</comment>
<comment type="similarity">
    <text evidence="2">Belongs to the DNA photolyase class-2 family.</text>
</comment>
<dbReference type="Proteomes" id="UP001295423">
    <property type="component" value="Unassembled WGS sequence"/>
</dbReference>
<accession>A0AAD2G1U3</accession>